<dbReference type="EMBL" id="MU006579">
    <property type="protein sequence ID" value="KAF2746045.1"/>
    <property type="molecule type" value="Genomic_DNA"/>
</dbReference>
<gene>
    <name evidence="1" type="ORF">M011DRAFT_96411</name>
</gene>
<protein>
    <submittedName>
        <fullName evidence="1">Uncharacterized protein</fullName>
    </submittedName>
</protein>
<proteinExistence type="predicted"/>
<name>A0A6A6V6C0_9PLEO</name>
<dbReference type="Proteomes" id="UP000799440">
    <property type="component" value="Unassembled WGS sequence"/>
</dbReference>
<accession>A0A6A6V6C0</accession>
<evidence type="ECO:0000313" key="2">
    <source>
        <dbReference type="Proteomes" id="UP000799440"/>
    </source>
</evidence>
<evidence type="ECO:0000313" key="1">
    <source>
        <dbReference type="EMBL" id="KAF2746045.1"/>
    </source>
</evidence>
<dbReference type="AlphaFoldDB" id="A0A6A6V6C0"/>
<sequence>MWMLALGSMQAAVFYIHQLLGPESRQAVPAPQKLGSGIFFSQGVCNLLTCSGRRRNFNESFLRGNPEKCLCRASGSEWELGVFTPGEARAYYWARQPLRSEFV</sequence>
<reference evidence="1" key="1">
    <citation type="journal article" date="2020" name="Stud. Mycol.">
        <title>101 Dothideomycetes genomes: a test case for predicting lifestyles and emergence of pathogens.</title>
        <authorList>
            <person name="Haridas S."/>
            <person name="Albert R."/>
            <person name="Binder M."/>
            <person name="Bloem J."/>
            <person name="Labutti K."/>
            <person name="Salamov A."/>
            <person name="Andreopoulos B."/>
            <person name="Baker S."/>
            <person name="Barry K."/>
            <person name="Bills G."/>
            <person name="Bluhm B."/>
            <person name="Cannon C."/>
            <person name="Castanera R."/>
            <person name="Culley D."/>
            <person name="Daum C."/>
            <person name="Ezra D."/>
            <person name="Gonzalez J."/>
            <person name="Henrissat B."/>
            <person name="Kuo A."/>
            <person name="Liang C."/>
            <person name="Lipzen A."/>
            <person name="Lutzoni F."/>
            <person name="Magnuson J."/>
            <person name="Mondo S."/>
            <person name="Nolan M."/>
            <person name="Ohm R."/>
            <person name="Pangilinan J."/>
            <person name="Park H.-J."/>
            <person name="Ramirez L."/>
            <person name="Alfaro M."/>
            <person name="Sun H."/>
            <person name="Tritt A."/>
            <person name="Yoshinaga Y."/>
            <person name="Zwiers L.-H."/>
            <person name="Turgeon B."/>
            <person name="Goodwin S."/>
            <person name="Spatafora J."/>
            <person name="Crous P."/>
            <person name="Grigoriev I."/>
        </authorList>
    </citation>
    <scope>NUCLEOTIDE SEQUENCE</scope>
    <source>
        <strain evidence="1">CBS 119925</strain>
    </source>
</reference>
<keyword evidence="2" id="KW-1185">Reference proteome</keyword>
<organism evidence="1 2">
    <name type="scientific">Sporormia fimetaria CBS 119925</name>
    <dbReference type="NCBI Taxonomy" id="1340428"/>
    <lineage>
        <taxon>Eukaryota</taxon>
        <taxon>Fungi</taxon>
        <taxon>Dikarya</taxon>
        <taxon>Ascomycota</taxon>
        <taxon>Pezizomycotina</taxon>
        <taxon>Dothideomycetes</taxon>
        <taxon>Pleosporomycetidae</taxon>
        <taxon>Pleosporales</taxon>
        <taxon>Sporormiaceae</taxon>
        <taxon>Sporormia</taxon>
    </lineage>
</organism>